<evidence type="ECO:0000313" key="1">
    <source>
        <dbReference type="EMBL" id="KAI0488130.1"/>
    </source>
</evidence>
<proteinExistence type="predicted"/>
<keyword evidence="2" id="KW-1185">Reference proteome</keyword>
<protein>
    <submittedName>
        <fullName evidence="1">Uncharacterized protein</fullName>
    </submittedName>
</protein>
<dbReference type="Proteomes" id="UP000829196">
    <property type="component" value="Unassembled WGS sequence"/>
</dbReference>
<organism evidence="1 2">
    <name type="scientific">Dendrobium nobile</name>
    <name type="common">Orchid</name>
    <dbReference type="NCBI Taxonomy" id="94219"/>
    <lineage>
        <taxon>Eukaryota</taxon>
        <taxon>Viridiplantae</taxon>
        <taxon>Streptophyta</taxon>
        <taxon>Embryophyta</taxon>
        <taxon>Tracheophyta</taxon>
        <taxon>Spermatophyta</taxon>
        <taxon>Magnoliopsida</taxon>
        <taxon>Liliopsida</taxon>
        <taxon>Asparagales</taxon>
        <taxon>Orchidaceae</taxon>
        <taxon>Epidendroideae</taxon>
        <taxon>Malaxideae</taxon>
        <taxon>Dendrobiinae</taxon>
        <taxon>Dendrobium</taxon>
    </lineage>
</organism>
<sequence>MLGFVALQGVYRLHASLLRLLPGYSTSLLLRLSLLSDRKLRHFDRKQEQELASCEGNILPFARFFG</sequence>
<accession>A0A8T3A264</accession>
<gene>
    <name evidence="1" type="ORF">KFK09_027957</name>
</gene>
<evidence type="ECO:0000313" key="2">
    <source>
        <dbReference type="Proteomes" id="UP000829196"/>
    </source>
</evidence>
<dbReference type="AlphaFoldDB" id="A0A8T3A264"/>
<name>A0A8T3A264_DENNO</name>
<reference evidence="1" key="1">
    <citation type="journal article" date="2022" name="Front. Genet.">
        <title>Chromosome-Scale Assembly of the Dendrobium nobile Genome Provides Insights Into the Molecular Mechanism of the Biosynthesis of the Medicinal Active Ingredient of Dendrobium.</title>
        <authorList>
            <person name="Xu Q."/>
            <person name="Niu S.-C."/>
            <person name="Li K.-L."/>
            <person name="Zheng P.-J."/>
            <person name="Zhang X.-J."/>
            <person name="Jia Y."/>
            <person name="Liu Y."/>
            <person name="Niu Y.-X."/>
            <person name="Yu L.-H."/>
            <person name="Chen D.-F."/>
            <person name="Zhang G.-Q."/>
        </authorList>
    </citation>
    <scope>NUCLEOTIDE SEQUENCE</scope>
    <source>
        <tissue evidence="1">Leaf</tissue>
    </source>
</reference>
<dbReference type="EMBL" id="JAGYWB010000019">
    <property type="protein sequence ID" value="KAI0488130.1"/>
    <property type="molecule type" value="Genomic_DNA"/>
</dbReference>
<comment type="caution">
    <text evidence="1">The sequence shown here is derived from an EMBL/GenBank/DDBJ whole genome shotgun (WGS) entry which is preliminary data.</text>
</comment>